<protein>
    <submittedName>
        <fullName evidence="1">Uncharacterized protein</fullName>
    </submittedName>
</protein>
<gene>
    <name evidence="1" type="ORF">SAMN02745702_00277</name>
</gene>
<dbReference type="AlphaFoldDB" id="A0A1T4VGU5"/>
<dbReference type="STRING" id="1121442.SAMN02745702_00277"/>
<dbReference type="EMBL" id="FUYA01000001">
    <property type="protein sequence ID" value="SKA64155.1"/>
    <property type="molecule type" value="Genomic_DNA"/>
</dbReference>
<sequence length="131" mass="14020">MYGQTLRVHDEYLAKDMDVPRNTAADGNGSVQRLSGTLGSVEIIAEVASELALAEGKELTVTMMHSDGDGAEFIPLGTVCQIHGNAPLPAGEVLGRYVLPTHTRKEVKVRVECTDPAADGKLSVFPQFLAR</sequence>
<keyword evidence="2" id="KW-1185">Reference proteome</keyword>
<evidence type="ECO:0000313" key="1">
    <source>
        <dbReference type="EMBL" id="SKA64155.1"/>
    </source>
</evidence>
<organism evidence="1 2">
    <name type="scientific">Desulfobaculum bizertense DSM 18034</name>
    <dbReference type="NCBI Taxonomy" id="1121442"/>
    <lineage>
        <taxon>Bacteria</taxon>
        <taxon>Pseudomonadati</taxon>
        <taxon>Thermodesulfobacteriota</taxon>
        <taxon>Desulfovibrionia</taxon>
        <taxon>Desulfovibrionales</taxon>
        <taxon>Desulfovibrionaceae</taxon>
        <taxon>Desulfobaculum</taxon>
    </lineage>
</organism>
<dbReference type="Proteomes" id="UP000189733">
    <property type="component" value="Unassembled WGS sequence"/>
</dbReference>
<reference evidence="1 2" key="1">
    <citation type="submission" date="2017-02" db="EMBL/GenBank/DDBJ databases">
        <authorList>
            <person name="Peterson S.W."/>
        </authorList>
    </citation>
    <scope>NUCLEOTIDE SEQUENCE [LARGE SCALE GENOMIC DNA]</scope>
    <source>
        <strain evidence="1 2">DSM 18034</strain>
    </source>
</reference>
<evidence type="ECO:0000313" key="2">
    <source>
        <dbReference type="Proteomes" id="UP000189733"/>
    </source>
</evidence>
<dbReference type="OrthoDB" id="7350658at2"/>
<dbReference type="RefSeq" id="WP_078683595.1">
    <property type="nucleotide sequence ID" value="NZ_FUYA01000001.1"/>
</dbReference>
<name>A0A1T4VGU5_9BACT</name>
<accession>A0A1T4VGU5</accession>
<proteinExistence type="predicted"/>